<name>A0AAD6X411_9AGAR</name>
<accession>A0AAD6X411</accession>
<comment type="caution">
    <text evidence="2">The sequence shown here is derived from an EMBL/GenBank/DDBJ whole genome shotgun (WGS) entry which is preliminary data.</text>
</comment>
<dbReference type="EMBL" id="JARJCM010000047">
    <property type="protein sequence ID" value="KAJ7035872.1"/>
    <property type="molecule type" value="Genomic_DNA"/>
</dbReference>
<protein>
    <submittedName>
        <fullName evidence="2">Uncharacterized protein</fullName>
    </submittedName>
</protein>
<gene>
    <name evidence="2" type="ORF">C8F04DRAFT_1181904</name>
</gene>
<evidence type="ECO:0000313" key="3">
    <source>
        <dbReference type="Proteomes" id="UP001218188"/>
    </source>
</evidence>
<keyword evidence="3" id="KW-1185">Reference proteome</keyword>
<dbReference type="AlphaFoldDB" id="A0AAD6X411"/>
<evidence type="ECO:0000256" key="1">
    <source>
        <dbReference type="SAM" id="MobiDB-lite"/>
    </source>
</evidence>
<dbReference type="Proteomes" id="UP001218188">
    <property type="component" value="Unassembled WGS sequence"/>
</dbReference>
<organism evidence="2 3">
    <name type="scientific">Mycena alexandri</name>
    <dbReference type="NCBI Taxonomy" id="1745969"/>
    <lineage>
        <taxon>Eukaryota</taxon>
        <taxon>Fungi</taxon>
        <taxon>Dikarya</taxon>
        <taxon>Basidiomycota</taxon>
        <taxon>Agaricomycotina</taxon>
        <taxon>Agaricomycetes</taxon>
        <taxon>Agaricomycetidae</taxon>
        <taxon>Agaricales</taxon>
        <taxon>Marasmiineae</taxon>
        <taxon>Mycenaceae</taxon>
        <taxon>Mycena</taxon>
    </lineage>
</organism>
<proteinExistence type="predicted"/>
<evidence type="ECO:0000313" key="2">
    <source>
        <dbReference type="EMBL" id="KAJ7035872.1"/>
    </source>
</evidence>
<reference evidence="2" key="1">
    <citation type="submission" date="2023-03" db="EMBL/GenBank/DDBJ databases">
        <title>Massive genome expansion in bonnet fungi (Mycena s.s.) driven by repeated elements and novel gene families across ecological guilds.</title>
        <authorList>
            <consortium name="Lawrence Berkeley National Laboratory"/>
            <person name="Harder C.B."/>
            <person name="Miyauchi S."/>
            <person name="Viragh M."/>
            <person name="Kuo A."/>
            <person name="Thoen E."/>
            <person name="Andreopoulos B."/>
            <person name="Lu D."/>
            <person name="Skrede I."/>
            <person name="Drula E."/>
            <person name="Henrissat B."/>
            <person name="Morin E."/>
            <person name="Kohler A."/>
            <person name="Barry K."/>
            <person name="LaButti K."/>
            <person name="Morin E."/>
            <person name="Salamov A."/>
            <person name="Lipzen A."/>
            <person name="Mereny Z."/>
            <person name="Hegedus B."/>
            <person name="Baldrian P."/>
            <person name="Stursova M."/>
            <person name="Weitz H."/>
            <person name="Taylor A."/>
            <person name="Grigoriev I.V."/>
            <person name="Nagy L.G."/>
            <person name="Martin F."/>
            <person name="Kauserud H."/>
        </authorList>
    </citation>
    <scope>NUCLEOTIDE SEQUENCE</scope>
    <source>
        <strain evidence="2">CBHHK200</strain>
    </source>
</reference>
<sequence>MTLAKSGCSDAAQSDQRHRRHQPPKVATTAHRSVSLDTQVFQHIMAMNALVQPDRAVRPVGTQVTYNMTKNFVKQEIRTRSNVWQSCQSVQSNSDSGAAPADGVVEFAVMECLVPKYTQKSGESLAMLFVTTNTKVSEADVLHVKTRMLSRRQIFSEITKLAISRFRLPTHKVPNFQSSIAISRFLAKSRKKVG</sequence>
<feature type="region of interest" description="Disordered" evidence="1">
    <location>
        <begin position="1"/>
        <end position="32"/>
    </location>
</feature>